<reference evidence="3 4" key="1">
    <citation type="submission" date="2018-04" db="EMBL/GenBank/DDBJ databases">
        <title>Genomic Encyclopedia of Type Strains, Phase III (KMG-III): the genomes of soil and plant-associated and newly described type strains.</title>
        <authorList>
            <person name="Whitman W."/>
        </authorList>
    </citation>
    <scope>NUCLEOTIDE SEQUENCE [LARGE SCALE GENOMIC DNA]</scope>
    <source>
        <strain evidence="3 4">MA101b</strain>
    </source>
</reference>
<evidence type="ECO:0000256" key="1">
    <source>
        <dbReference type="SAM" id="MobiDB-lite"/>
    </source>
</evidence>
<feature type="signal peptide" evidence="2">
    <location>
        <begin position="1"/>
        <end position="20"/>
    </location>
</feature>
<organism evidence="3 4">
    <name type="scientific">Sphingomonas aurantiaca</name>
    <dbReference type="NCBI Taxonomy" id="185949"/>
    <lineage>
        <taxon>Bacteria</taxon>
        <taxon>Pseudomonadati</taxon>
        <taxon>Pseudomonadota</taxon>
        <taxon>Alphaproteobacteria</taxon>
        <taxon>Sphingomonadales</taxon>
        <taxon>Sphingomonadaceae</taxon>
        <taxon>Sphingomonas</taxon>
    </lineage>
</organism>
<evidence type="ECO:0000313" key="3">
    <source>
        <dbReference type="EMBL" id="PTQ58643.1"/>
    </source>
</evidence>
<feature type="chain" id="PRO_5015401891" description="Secreted protein" evidence="2">
    <location>
        <begin position="21"/>
        <end position="274"/>
    </location>
</feature>
<proteinExistence type="predicted"/>
<evidence type="ECO:0000256" key="2">
    <source>
        <dbReference type="SAM" id="SignalP"/>
    </source>
</evidence>
<dbReference type="EMBL" id="QAOG01000007">
    <property type="protein sequence ID" value="PTQ58643.1"/>
    <property type="molecule type" value="Genomic_DNA"/>
</dbReference>
<protein>
    <recommendedName>
        <fullName evidence="5">Secreted protein</fullName>
    </recommendedName>
</protein>
<evidence type="ECO:0000313" key="4">
    <source>
        <dbReference type="Proteomes" id="UP000244189"/>
    </source>
</evidence>
<sequence>MRTQTVMMMAVLISIGGAGAAPQATAQTNDKASEHKANRSASTLYEVLNEQASSRSKQSTEDVGTPVLKRDSNGSACTTDQLVHASVGSNITSRIKNSIVPLQKGIQVRDIAMLTLPCGFKIDDRSGWSLFLTNGSEVRRYIENNPFGFAPAFGFSDPIEKSYTMKYEDIPREKVQTDSCINTIASISSSLKLCSSFGNEKSFFGIERSDHTSHLGHYVVRDGAIIEDFPLANINKDVDSIYFIPPPDASGGTITLIVTDGQNPYRAYVDTPRG</sequence>
<dbReference type="RefSeq" id="WP_156359537.1">
    <property type="nucleotide sequence ID" value="NZ_QAOG01000007.1"/>
</dbReference>
<dbReference type="Proteomes" id="UP000244189">
    <property type="component" value="Unassembled WGS sequence"/>
</dbReference>
<feature type="region of interest" description="Disordered" evidence="1">
    <location>
        <begin position="49"/>
        <end position="71"/>
    </location>
</feature>
<comment type="caution">
    <text evidence="3">The sequence shown here is derived from an EMBL/GenBank/DDBJ whole genome shotgun (WGS) entry which is preliminary data.</text>
</comment>
<dbReference type="AlphaFoldDB" id="A0A2T5GH57"/>
<keyword evidence="4" id="KW-1185">Reference proteome</keyword>
<accession>A0A2T5GH57</accession>
<keyword evidence="2" id="KW-0732">Signal</keyword>
<name>A0A2T5GH57_9SPHN</name>
<gene>
    <name evidence="3" type="ORF">C8J26_3511</name>
</gene>
<evidence type="ECO:0008006" key="5">
    <source>
        <dbReference type="Google" id="ProtNLM"/>
    </source>
</evidence>